<name>A0A401ZH09_9CHLR</name>
<keyword evidence="4" id="KW-1185">Reference proteome</keyword>
<dbReference type="Proteomes" id="UP000287224">
    <property type="component" value="Unassembled WGS sequence"/>
</dbReference>
<gene>
    <name evidence="3" type="ORF">KDAU_34610</name>
</gene>
<accession>A0A401ZH09</accession>
<keyword evidence="2" id="KW-0472">Membrane</keyword>
<evidence type="ECO:0000313" key="3">
    <source>
        <dbReference type="EMBL" id="GCE06132.1"/>
    </source>
</evidence>
<reference evidence="4" key="1">
    <citation type="submission" date="2018-12" db="EMBL/GenBank/DDBJ databases">
        <title>Tengunoibacter tsumagoiensis gen. nov., sp. nov., Dictyobacter kobayashii sp. nov., D. alpinus sp. nov., and D. joshuensis sp. nov. and description of Dictyobacteraceae fam. nov. within the order Ktedonobacterales isolated from Tengu-no-mugimeshi.</title>
        <authorList>
            <person name="Wang C.M."/>
            <person name="Zheng Y."/>
            <person name="Sakai Y."/>
            <person name="Toyoda A."/>
            <person name="Minakuchi Y."/>
            <person name="Abe K."/>
            <person name="Yokota A."/>
            <person name="Yabe S."/>
        </authorList>
    </citation>
    <scope>NUCLEOTIDE SEQUENCE [LARGE SCALE GENOMIC DNA]</scope>
    <source>
        <strain evidence="4">S-27</strain>
    </source>
</reference>
<feature type="transmembrane region" description="Helical" evidence="2">
    <location>
        <begin position="218"/>
        <end position="237"/>
    </location>
</feature>
<evidence type="ECO:0000256" key="1">
    <source>
        <dbReference type="SAM" id="MobiDB-lite"/>
    </source>
</evidence>
<dbReference type="RefSeq" id="WP_126597104.1">
    <property type="nucleotide sequence ID" value="NZ_BIFQ01000001.1"/>
</dbReference>
<feature type="compositionally biased region" description="Low complexity" evidence="1">
    <location>
        <begin position="54"/>
        <end position="65"/>
    </location>
</feature>
<comment type="caution">
    <text evidence="3">The sequence shown here is derived from an EMBL/GenBank/DDBJ whole genome shotgun (WGS) entry which is preliminary data.</text>
</comment>
<dbReference type="OrthoDB" id="9841047at2"/>
<proteinExistence type="predicted"/>
<protein>
    <submittedName>
        <fullName evidence="3">Uncharacterized protein</fullName>
    </submittedName>
</protein>
<dbReference type="EMBL" id="BIFQ01000001">
    <property type="protein sequence ID" value="GCE06132.1"/>
    <property type="molecule type" value="Genomic_DNA"/>
</dbReference>
<evidence type="ECO:0000256" key="2">
    <source>
        <dbReference type="SAM" id="Phobius"/>
    </source>
</evidence>
<feature type="transmembrane region" description="Helical" evidence="2">
    <location>
        <begin position="111"/>
        <end position="135"/>
    </location>
</feature>
<keyword evidence="2" id="KW-1133">Transmembrane helix</keyword>
<feature type="transmembrane region" description="Helical" evidence="2">
    <location>
        <begin position="191"/>
        <end position="212"/>
    </location>
</feature>
<feature type="transmembrane region" description="Helical" evidence="2">
    <location>
        <begin position="141"/>
        <end position="161"/>
    </location>
</feature>
<keyword evidence="2" id="KW-0812">Transmembrane</keyword>
<evidence type="ECO:0000313" key="4">
    <source>
        <dbReference type="Proteomes" id="UP000287224"/>
    </source>
</evidence>
<sequence length="382" mass="41952">MGLLNKMNPFKGRQPGAPGVFNPVITPVPDPNASPQQQSTNQSQSNGPPDPDTGPLAGNANGSAAPGAASDMLNLVNYTPEQLVSHVDQRVSRIQFGWSFSTKLMEGYSEIWAWMGPIVLVIGTIGEVFLVLWLRQKVQEIIAGVSIVAVALVLEGTFLAVSYKAATIRNRAERRTNGPNELDKRKLKRQFYFWCALAIGVCATQVIFVAAQTRDDGIGLYGVWIFAILRAVFTLVADGYTAFAHEEKPTTADQALEEEEQRTKASDLLLAQKTKEVDTINAGILRVREASVEAKIKDDKMQTRLTTERMQNQALIDALRTQQETANMTIQMLTNLNRAIMDPTMPADQRQIAINTMIALGNGYSKVVPSTTSITVQEEEED</sequence>
<dbReference type="AlphaFoldDB" id="A0A401ZH09"/>
<feature type="compositionally biased region" description="Low complexity" evidence="1">
    <location>
        <begin position="33"/>
        <end position="47"/>
    </location>
</feature>
<organism evidence="3 4">
    <name type="scientific">Dictyobacter aurantiacus</name>
    <dbReference type="NCBI Taxonomy" id="1936993"/>
    <lineage>
        <taxon>Bacteria</taxon>
        <taxon>Bacillati</taxon>
        <taxon>Chloroflexota</taxon>
        <taxon>Ktedonobacteria</taxon>
        <taxon>Ktedonobacterales</taxon>
        <taxon>Dictyobacteraceae</taxon>
        <taxon>Dictyobacter</taxon>
    </lineage>
</organism>
<feature type="region of interest" description="Disordered" evidence="1">
    <location>
        <begin position="1"/>
        <end position="65"/>
    </location>
</feature>